<gene>
    <name evidence="1" type="ORF">LCGC14_1439760</name>
</gene>
<proteinExistence type="predicted"/>
<accession>A0A0F9MMZ6</accession>
<name>A0A0F9MMZ6_9ZZZZ</name>
<reference evidence="1" key="1">
    <citation type="journal article" date="2015" name="Nature">
        <title>Complex archaea that bridge the gap between prokaryotes and eukaryotes.</title>
        <authorList>
            <person name="Spang A."/>
            <person name="Saw J.H."/>
            <person name="Jorgensen S.L."/>
            <person name="Zaremba-Niedzwiedzka K."/>
            <person name="Martijn J."/>
            <person name="Lind A.E."/>
            <person name="van Eijk R."/>
            <person name="Schleper C."/>
            <person name="Guy L."/>
            <person name="Ettema T.J."/>
        </authorList>
    </citation>
    <scope>NUCLEOTIDE SEQUENCE</scope>
</reference>
<dbReference type="EMBL" id="LAZR01009799">
    <property type="protein sequence ID" value="KKM70537.1"/>
    <property type="molecule type" value="Genomic_DNA"/>
</dbReference>
<evidence type="ECO:0000313" key="1">
    <source>
        <dbReference type="EMBL" id="KKM70537.1"/>
    </source>
</evidence>
<comment type="caution">
    <text evidence="1">The sequence shown here is derived from an EMBL/GenBank/DDBJ whole genome shotgun (WGS) entry which is preliminary data.</text>
</comment>
<organism evidence="1">
    <name type="scientific">marine sediment metagenome</name>
    <dbReference type="NCBI Taxonomy" id="412755"/>
    <lineage>
        <taxon>unclassified sequences</taxon>
        <taxon>metagenomes</taxon>
        <taxon>ecological metagenomes</taxon>
    </lineage>
</organism>
<protein>
    <recommendedName>
        <fullName evidence="2">VRR-NUC domain-containing protein</fullName>
    </recommendedName>
</protein>
<sequence>MVEYKKMKITPKLISRIRQSGKRSWFTITDDHDRSFSCFNKRLYDLFELGVPIKVELAIGKTTVISSVLGCQLSYPDPQMKAPKNQAEAEFFTLMKGHDWELTKKGWPDYACFKNGKLILIEVKPRRSHRLKYWQHKIMLELVKHGIRCYRWSPDGGFEPILRRVKFPIDLT</sequence>
<evidence type="ECO:0008006" key="2">
    <source>
        <dbReference type="Google" id="ProtNLM"/>
    </source>
</evidence>
<dbReference type="AlphaFoldDB" id="A0A0F9MMZ6"/>